<evidence type="ECO:0000313" key="1">
    <source>
        <dbReference type="EMBL" id="EGF89485.1"/>
    </source>
</evidence>
<keyword evidence="2" id="KW-1185">Reference proteome</keyword>
<dbReference type="InterPro" id="IPR010296">
    <property type="entry name" value="DUF899_thioredox"/>
</dbReference>
<organism evidence="1 2">
    <name type="scientific">Asticcacaulis biprosthecium C19</name>
    <dbReference type="NCBI Taxonomy" id="715226"/>
    <lineage>
        <taxon>Bacteria</taxon>
        <taxon>Pseudomonadati</taxon>
        <taxon>Pseudomonadota</taxon>
        <taxon>Alphaproteobacteria</taxon>
        <taxon>Caulobacterales</taxon>
        <taxon>Caulobacteraceae</taxon>
        <taxon>Asticcacaulis</taxon>
    </lineage>
</organism>
<dbReference type="EMBL" id="GL883080">
    <property type="protein sequence ID" value="EGF89485.1"/>
    <property type="molecule type" value="Genomic_DNA"/>
</dbReference>
<proteinExistence type="predicted"/>
<gene>
    <name evidence="1" type="ORF">ABI_38990</name>
</gene>
<dbReference type="HOGENOM" id="CLU_1999191_0_0_5"/>
<accession>F4QRW5</accession>
<reference evidence="2" key="1">
    <citation type="submission" date="2011-03" db="EMBL/GenBank/DDBJ databases">
        <title>Draft genome sequence of Brevundimonas diminuta.</title>
        <authorList>
            <person name="Brown P.J.B."/>
            <person name="Buechlein A."/>
            <person name="Hemmerich C."/>
            <person name="Brun Y.V."/>
        </authorList>
    </citation>
    <scope>NUCLEOTIDE SEQUENCE [LARGE SCALE GENOMIC DNA]</scope>
    <source>
        <strain evidence="2">C19</strain>
    </source>
</reference>
<dbReference type="eggNOG" id="COG4312">
    <property type="taxonomic scope" value="Bacteria"/>
</dbReference>
<sequence length="124" mass="13892">MAFRARMGWDFDWVSAGDGDFNYDFHVSFRQDEPVYYNYADRDFECEDLPGMSVFRKAADGTIYHTYSVFSRGTELASGVFQLLDMTPNGRNETGPNGDLTDWVKHHDKYDGGASSCGCGGKTA</sequence>
<dbReference type="Proteomes" id="UP000006512">
    <property type="component" value="Unassembled WGS sequence"/>
</dbReference>
<evidence type="ECO:0000313" key="2">
    <source>
        <dbReference type="Proteomes" id="UP000006512"/>
    </source>
</evidence>
<evidence type="ECO:0008006" key="3">
    <source>
        <dbReference type="Google" id="ProtNLM"/>
    </source>
</evidence>
<dbReference type="Pfam" id="PF05988">
    <property type="entry name" value="DUF899"/>
    <property type="match status" value="1"/>
</dbReference>
<dbReference type="STRING" id="715226.ABI_38990"/>
<name>F4QRW5_9CAUL</name>
<protein>
    <recommendedName>
        <fullName evidence="3">DUF899 domain-containing protein</fullName>
    </recommendedName>
</protein>
<dbReference type="AlphaFoldDB" id="F4QRW5"/>